<dbReference type="EMBL" id="JAULSV010000006">
    <property type="protein sequence ID" value="KAK0641390.1"/>
    <property type="molecule type" value="Genomic_DNA"/>
</dbReference>
<evidence type="ECO:0000313" key="2">
    <source>
        <dbReference type="Proteomes" id="UP001174936"/>
    </source>
</evidence>
<protein>
    <submittedName>
        <fullName evidence="1">Uncharacterized protein</fullName>
    </submittedName>
</protein>
<dbReference type="AlphaFoldDB" id="A0AA40CK49"/>
<dbReference type="InterPro" id="IPR049756">
    <property type="entry name" value="PlcA-like_dom"/>
</dbReference>
<proteinExistence type="predicted"/>
<organism evidence="1 2">
    <name type="scientific">Cercophora newfieldiana</name>
    <dbReference type="NCBI Taxonomy" id="92897"/>
    <lineage>
        <taxon>Eukaryota</taxon>
        <taxon>Fungi</taxon>
        <taxon>Dikarya</taxon>
        <taxon>Ascomycota</taxon>
        <taxon>Pezizomycotina</taxon>
        <taxon>Sordariomycetes</taxon>
        <taxon>Sordariomycetidae</taxon>
        <taxon>Sordariales</taxon>
        <taxon>Lasiosphaeriaceae</taxon>
        <taxon>Cercophora</taxon>
    </lineage>
</organism>
<comment type="caution">
    <text evidence="1">The sequence shown here is derived from an EMBL/GenBank/DDBJ whole genome shotgun (WGS) entry which is preliminary data.</text>
</comment>
<name>A0AA40CK49_9PEZI</name>
<reference evidence="1" key="1">
    <citation type="submission" date="2023-06" db="EMBL/GenBank/DDBJ databases">
        <title>Genome-scale phylogeny and comparative genomics of the fungal order Sordariales.</title>
        <authorList>
            <consortium name="Lawrence Berkeley National Laboratory"/>
            <person name="Hensen N."/>
            <person name="Bonometti L."/>
            <person name="Westerberg I."/>
            <person name="Brannstrom I.O."/>
            <person name="Guillou S."/>
            <person name="Cros-Aarteil S."/>
            <person name="Calhoun S."/>
            <person name="Haridas S."/>
            <person name="Kuo A."/>
            <person name="Mondo S."/>
            <person name="Pangilinan J."/>
            <person name="Riley R."/>
            <person name="Labutti K."/>
            <person name="Andreopoulos B."/>
            <person name="Lipzen A."/>
            <person name="Chen C."/>
            <person name="Yanf M."/>
            <person name="Daum C."/>
            <person name="Ng V."/>
            <person name="Clum A."/>
            <person name="Steindorff A."/>
            <person name="Ohm R."/>
            <person name="Martin F."/>
            <person name="Silar P."/>
            <person name="Natvig D."/>
            <person name="Lalanne C."/>
            <person name="Gautier V."/>
            <person name="Ament-Velasquez S.L."/>
            <person name="Kruys A."/>
            <person name="Hutchinson M.I."/>
            <person name="Powell A.J."/>
            <person name="Barry K."/>
            <person name="Miller A.N."/>
            <person name="Grigoriev I.V."/>
            <person name="Debuchy R."/>
            <person name="Gladieux P."/>
            <person name="Thoren M.H."/>
            <person name="Johannesson H."/>
        </authorList>
    </citation>
    <scope>NUCLEOTIDE SEQUENCE</scope>
    <source>
        <strain evidence="1">SMH2532-1</strain>
    </source>
</reference>
<keyword evidence="2" id="KW-1185">Reference proteome</keyword>
<accession>A0AA40CK49</accession>
<evidence type="ECO:0000313" key="1">
    <source>
        <dbReference type="EMBL" id="KAK0641390.1"/>
    </source>
</evidence>
<dbReference type="CDD" id="cd22893">
    <property type="entry name" value="PlcA-like"/>
    <property type="match status" value="1"/>
</dbReference>
<dbReference type="Proteomes" id="UP001174936">
    <property type="component" value="Unassembled WGS sequence"/>
</dbReference>
<sequence length="446" mass="48842">MTGPADHDNDPSVPPHSQEDILDALLHGSFPSIRASKADLNQIRATGTLPTQDDGVAPANGNQNTSTTKRVLNKIVETLSFGTISKRRFEFAEHVLLGNTILLQWHDRKKYLAKEQPFKLENGLLVTYGQICALGGDFFAYKEPICFGKDAEDQIQRFTWGFESLSTKKNPKAKELAETFIKQKKDEVKAVEAAAQPGSKVTTDAYYDSFYAKYVAEMLSALTGFFGTQEKAYLGLSLLNLDHFGADARTAYNAGHTAALRKAASSKAPKALEDAYAMNAFADHYLQDSFAAGHLRVPRRKLYSGSLGRFSKDICAHAMHREDNKAGLHVKNPLGEKWVAFGDSQLLGPDNSTNLAKCQAALAVSAAEVFKAWDTAKVPAASSFGAWQHAPTLESALDPANHPPMFNKEGCPRTELLDKTCKTYESMNSLLWTYPTTAVKLLTAKG</sequence>
<gene>
    <name evidence="1" type="ORF">B0T16DRAFT_461460</name>
</gene>